<dbReference type="InParanoid" id="E2B561"/>
<sequence length="140" mass="16936">CNMILYCSSNHELEDKTNHEEICKILRKLSHSHPIFWLNHNFVRDNWVKSRKDLLRIVKVELQRDMKPYEVQMIMFAKSCFICHEQRNLQTCTECYCVNYCSNHAQALKYHYISNCARLKSCLQADQYLQLDYRVTYNKF</sequence>
<name>E2B561_HARSA</name>
<gene>
    <name evidence="1" type="ORF">EAI_15923</name>
</gene>
<protein>
    <recommendedName>
        <fullName evidence="3">MYND-type domain-containing protein</fullName>
    </recommendedName>
</protein>
<evidence type="ECO:0000313" key="1">
    <source>
        <dbReference type="EMBL" id="EFN89155.1"/>
    </source>
</evidence>
<organism evidence="2">
    <name type="scientific">Harpegnathos saltator</name>
    <name type="common">Jerdon's jumping ant</name>
    <dbReference type="NCBI Taxonomy" id="610380"/>
    <lineage>
        <taxon>Eukaryota</taxon>
        <taxon>Metazoa</taxon>
        <taxon>Ecdysozoa</taxon>
        <taxon>Arthropoda</taxon>
        <taxon>Hexapoda</taxon>
        <taxon>Insecta</taxon>
        <taxon>Pterygota</taxon>
        <taxon>Neoptera</taxon>
        <taxon>Endopterygota</taxon>
        <taxon>Hymenoptera</taxon>
        <taxon>Apocrita</taxon>
        <taxon>Aculeata</taxon>
        <taxon>Formicoidea</taxon>
        <taxon>Formicidae</taxon>
        <taxon>Ponerinae</taxon>
        <taxon>Ponerini</taxon>
        <taxon>Harpegnathos</taxon>
    </lineage>
</organism>
<dbReference type="OrthoDB" id="5282002at2759"/>
<keyword evidence="2" id="KW-1185">Reference proteome</keyword>
<proteinExistence type="predicted"/>
<feature type="non-terminal residue" evidence="1">
    <location>
        <position position="1"/>
    </location>
</feature>
<reference evidence="1 2" key="1">
    <citation type="journal article" date="2010" name="Science">
        <title>Genomic comparison of the ants Camponotus floridanus and Harpegnathos saltator.</title>
        <authorList>
            <person name="Bonasio R."/>
            <person name="Zhang G."/>
            <person name="Ye C."/>
            <person name="Mutti N.S."/>
            <person name="Fang X."/>
            <person name="Qin N."/>
            <person name="Donahue G."/>
            <person name="Yang P."/>
            <person name="Li Q."/>
            <person name="Li C."/>
            <person name="Zhang P."/>
            <person name="Huang Z."/>
            <person name="Berger S.L."/>
            <person name="Reinberg D."/>
            <person name="Wang J."/>
            <person name="Liebig J."/>
        </authorList>
    </citation>
    <scope>NUCLEOTIDE SEQUENCE [LARGE SCALE GENOMIC DNA]</scope>
    <source>
        <strain evidence="1 2">R22 G/1</strain>
    </source>
</reference>
<dbReference type="Proteomes" id="UP000008237">
    <property type="component" value="Unassembled WGS sequence"/>
</dbReference>
<accession>E2B561</accession>
<evidence type="ECO:0008006" key="3">
    <source>
        <dbReference type="Google" id="ProtNLM"/>
    </source>
</evidence>
<evidence type="ECO:0000313" key="2">
    <source>
        <dbReference type="Proteomes" id="UP000008237"/>
    </source>
</evidence>
<dbReference type="AlphaFoldDB" id="E2B561"/>
<feature type="non-terminal residue" evidence="1">
    <location>
        <position position="140"/>
    </location>
</feature>
<dbReference type="EMBL" id="GL445725">
    <property type="protein sequence ID" value="EFN89155.1"/>
    <property type="molecule type" value="Genomic_DNA"/>
</dbReference>